<keyword evidence="4" id="KW-1185">Reference proteome</keyword>
<dbReference type="PROSITE" id="PS50011">
    <property type="entry name" value="PROTEIN_KINASE_DOM"/>
    <property type="match status" value="1"/>
</dbReference>
<name>A0ABN9S3C4_9DINO</name>
<feature type="region of interest" description="Disordered" evidence="1">
    <location>
        <begin position="234"/>
        <end position="263"/>
    </location>
</feature>
<evidence type="ECO:0000256" key="1">
    <source>
        <dbReference type="SAM" id="MobiDB-lite"/>
    </source>
</evidence>
<feature type="domain" description="Protein kinase" evidence="2">
    <location>
        <begin position="25"/>
        <end position="498"/>
    </location>
</feature>
<dbReference type="Proteomes" id="UP001189429">
    <property type="component" value="Unassembled WGS sequence"/>
</dbReference>
<sequence>MRRKPDVDLAVNVFGADLLISRDELVLGESIGSGSVAEVFYGSWRGTEVAVKQQPVDDAMDVVIMRELSVMARNEHPNLVRLLGFCHGGPTFDLVLELCRGGALFNLLHLSERQISMRQQLKLAEDVSEGMAYLHRQTPQIMHRDLKSLNVLLHEPVTSLHDVPLAKVTDFGLARARGGPRCWAQSAPQATLQLQERWRPRRHSRSSSCPEKLVGLCRSPEDVEPLPWIKETSWMSHTNSPDRQISSASSDGGLQRNRPCGDTLSTVSSRAAGDLQVADTFQPRVLHAPPVPIFNDEDIADAPDVLVNGVHVAVPVLDAWGPPVHPLPTRATSPSFGTSRCSTPQSPEEPWSQLASEANQSSRAKQISSSSICSDSSRYTAVSRLTSRIGSVQWMSPELLLGGENYTSKVDVYAYGMLVYEIFFFEPPFVEFEPDEVESAVLAGVRPDIGCDDVPEQMLRLMRACWHHDAERRPTFEALRCALASFREHDADAFEAFLSP</sequence>
<evidence type="ECO:0000313" key="3">
    <source>
        <dbReference type="EMBL" id="CAK0826266.1"/>
    </source>
</evidence>
<feature type="region of interest" description="Disordered" evidence="1">
    <location>
        <begin position="328"/>
        <end position="369"/>
    </location>
</feature>
<protein>
    <recommendedName>
        <fullName evidence="2">Protein kinase domain-containing protein</fullName>
    </recommendedName>
</protein>
<dbReference type="PROSITE" id="PS00108">
    <property type="entry name" value="PROTEIN_KINASE_ST"/>
    <property type="match status" value="1"/>
</dbReference>
<evidence type="ECO:0000259" key="2">
    <source>
        <dbReference type="PROSITE" id="PS50011"/>
    </source>
</evidence>
<dbReference type="SUPFAM" id="SSF56112">
    <property type="entry name" value="Protein kinase-like (PK-like)"/>
    <property type="match status" value="1"/>
</dbReference>
<dbReference type="InterPro" id="IPR000719">
    <property type="entry name" value="Prot_kinase_dom"/>
</dbReference>
<dbReference type="Gene3D" id="1.10.510.10">
    <property type="entry name" value="Transferase(Phosphotransferase) domain 1"/>
    <property type="match status" value="2"/>
</dbReference>
<organism evidence="3 4">
    <name type="scientific">Prorocentrum cordatum</name>
    <dbReference type="NCBI Taxonomy" id="2364126"/>
    <lineage>
        <taxon>Eukaryota</taxon>
        <taxon>Sar</taxon>
        <taxon>Alveolata</taxon>
        <taxon>Dinophyceae</taxon>
        <taxon>Prorocentrales</taxon>
        <taxon>Prorocentraceae</taxon>
        <taxon>Prorocentrum</taxon>
    </lineage>
</organism>
<dbReference type="PANTHER" id="PTHR44329">
    <property type="entry name" value="SERINE/THREONINE-PROTEIN KINASE TNNI3K-RELATED"/>
    <property type="match status" value="1"/>
</dbReference>
<dbReference type="InterPro" id="IPR011009">
    <property type="entry name" value="Kinase-like_dom_sf"/>
</dbReference>
<accession>A0ABN9S3C4</accession>
<dbReference type="InterPro" id="IPR001245">
    <property type="entry name" value="Ser-Thr/Tyr_kinase_cat_dom"/>
</dbReference>
<feature type="compositionally biased region" description="Polar residues" evidence="1">
    <location>
        <begin position="234"/>
        <end position="252"/>
    </location>
</feature>
<feature type="compositionally biased region" description="Polar residues" evidence="1">
    <location>
        <begin position="330"/>
        <end position="346"/>
    </location>
</feature>
<dbReference type="Pfam" id="PF07714">
    <property type="entry name" value="PK_Tyr_Ser-Thr"/>
    <property type="match status" value="2"/>
</dbReference>
<comment type="caution">
    <text evidence="3">The sequence shown here is derived from an EMBL/GenBank/DDBJ whole genome shotgun (WGS) entry which is preliminary data.</text>
</comment>
<evidence type="ECO:0000313" key="4">
    <source>
        <dbReference type="Proteomes" id="UP001189429"/>
    </source>
</evidence>
<dbReference type="InterPro" id="IPR008271">
    <property type="entry name" value="Ser/Thr_kinase_AS"/>
</dbReference>
<dbReference type="InterPro" id="IPR051681">
    <property type="entry name" value="Ser/Thr_Kinases-Pseudokinases"/>
</dbReference>
<dbReference type="PIRSF" id="PIRSF000615">
    <property type="entry name" value="TyrPK_CSF1-R"/>
    <property type="match status" value="1"/>
</dbReference>
<gene>
    <name evidence="3" type="ORF">PCOR1329_LOCUS26188</name>
</gene>
<proteinExistence type="predicted"/>
<dbReference type="EMBL" id="CAUYUJ010009269">
    <property type="protein sequence ID" value="CAK0826266.1"/>
    <property type="molecule type" value="Genomic_DNA"/>
</dbReference>
<reference evidence="3" key="1">
    <citation type="submission" date="2023-10" db="EMBL/GenBank/DDBJ databases">
        <authorList>
            <person name="Chen Y."/>
            <person name="Shah S."/>
            <person name="Dougan E. K."/>
            <person name="Thang M."/>
            <person name="Chan C."/>
        </authorList>
    </citation>
    <scope>NUCLEOTIDE SEQUENCE [LARGE SCALE GENOMIC DNA]</scope>
</reference>
<dbReference type="SMART" id="SM00220">
    <property type="entry name" value="S_TKc"/>
    <property type="match status" value="1"/>
</dbReference>